<dbReference type="GeneID" id="19268739"/>
<dbReference type="KEGG" id="pfy:PFICI_03726"/>
<dbReference type="EMBL" id="KI912110">
    <property type="protein sequence ID" value="ETS85701.1"/>
    <property type="molecule type" value="Genomic_DNA"/>
</dbReference>
<dbReference type="OrthoDB" id="432483at2759"/>
<dbReference type="Pfam" id="PF17111">
    <property type="entry name" value="PigL_N"/>
    <property type="match status" value="1"/>
</dbReference>
<dbReference type="eggNOG" id="ENOG502SJI2">
    <property type="taxonomic scope" value="Eukaryota"/>
</dbReference>
<reference evidence="3" key="1">
    <citation type="journal article" date="2015" name="BMC Genomics">
        <title>Genomic and transcriptomic analysis of the endophytic fungus Pestalotiopsis fici reveals its lifestyle and high potential for synthesis of natural products.</title>
        <authorList>
            <person name="Wang X."/>
            <person name="Zhang X."/>
            <person name="Liu L."/>
            <person name="Xiang M."/>
            <person name="Wang W."/>
            <person name="Sun X."/>
            <person name="Che Y."/>
            <person name="Guo L."/>
            <person name="Liu G."/>
            <person name="Guo L."/>
            <person name="Wang C."/>
            <person name="Yin W.B."/>
            <person name="Stadler M."/>
            <person name="Zhang X."/>
            <person name="Liu X."/>
        </authorList>
    </citation>
    <scope>NUCLEOTIDE SEQUENCE [LARGE SCALE GENOMIC DNA]</scope>
    <source>
        <strain evidence="3">W106-1 / CGMCC3.15140</strain>
    </source>
</reference>
<dbReference type="HOGENOM" id="CLU_084842_0_0_1"/>
<evidence type="ECO:0000313" key="3">
    <source>
        <dbReference type="Proteomes" id="UP000030651"/>
    </source>
</evidence>
<dbReference type="RefSeq" id="XP_007830498.1">
    <property type="nucleotide sequence ID" value="XM_007832307.1"/>
</dbReference>
<accession>W3XKE4</accession>
<protein>
    <recommendedName>
        <fullName evidence="1">Azaphilone pigments biosynthesis cluster protein L N-terminal domain-containing protein</fullName>
    </recommendedName>
</protein>
<organism evidence="2 3">
    <name type="scientific">Pestalotiopsis fici (strain W106-1 / CGMCC3.15140)</name>
    <dbReference type="NCBI Taxonomy" id="1229662"/>
    <lineage>
        <taxon>Eukaryota</taxon>
        <taxon>Fungi</taxon>
        <taxon>Dikarya</taxon>
        <taxon>Ascomycota</taxon>
        <taxon>Pezizomycotina</taxon>
        <taxon>Sordariomycetes</taxon>
        <taxon>Xylariomycetidae</taxon>
        <taxon>Amphisphaeriales</taxon>
        <taxon>Sporocadaceae</taxon>
        <taxon>Pestalotiopsis</taxon>
    </lineage>
</organism>
<dbReference type="InterPro" id="IPR031348">
    <property type="entry name" value="PigL_N"/>
</dbReference>
<dbReference type="OMA" id="ILCKDAC"/>
<sequence>MADPLSITASIVGITVPALHAVRLLLDDVQKLSDAPNAAQQLRDDLGAVESAITSLQHVNDEDLANLGENIAANIRTTIRICQKTCESFRADLQRWTRHSDAEKLSWRDRTTIGFFKEGQIKSMSQQLQNCKTTINSTVGIAVLYGSIRQGHAIESIQGTLQSKQQEIVQAAGAAERQLAAMDDHTQPNLDHDQTLPQIQSTESTTRAEQRARDDREALRVSAALLKELSIKSEREELVKAAGREKFRATTVTFGNNNSGFQGGIINGSVSGITFGRPA</sequence>
<name>W3XKE4_PESFW</name>
<proteinExistence type="predicted"/>
<dbReference type="Proteomes" id="UP000030651">
    <property type="component" value="Unassembled WGS sequence"/>
</dbReference>
<keyword evidence="3" id="KW-1185">Reference proteome</keyword>
<evidence type="ECO:0000313" key="2">
    <source>
        <dbReference type="EMBL" id="ETS85701.1"/>
    </source>
</evidence>
<evidence type="ECO:0000259" key="1">
    <source>
        <dbReference type="Pfam" id="PF17111"/>
    </source>
</evidence>
<feature type="domain" description="Azaphilone pigments biosynthesis cluster protein L N-terminal" evidence="1">
    <location>
        <begin position="2"/>
        <end position="195"/>
    </location>
</feature>
<gene>
    <name evidence="2" type="ORF">PFICI_03726</name>
</gene>
<dbReference type="InParanoid" id="W3XKE4"/>
<dbReference type="AlphaFoldDB" id="W3XKE4"/>